<dbReference type="EC" id="4.2.1.1" evidence="2 7"/>
<evidence type="ECO:0000256" key="4">
    <source>
        <dbReference type="ARBA" id="ARBA00023239"/>
    </source>
</evidence>
<sequence>MPLFKKASLCSTNQGSGQAEPSLTLLDGNVNAMTNATLKAQKTLQELLDGNARFQQGELIKCRANLERVQELRSGQSPPAVIVTCSDSRVGPEIIFDQGLGDIFVVRVAGNVLDTNAMGSIIYAVEHLGSRLICVIGHSKCGACKAAQGAWVAKTAAGPKGAAAPGTDPVTQLVGCILPSCDVVARNNNGVNNGASTQEELMNVCPLEAISSENAKNSAASILKGLVRYCSHKNGLVESLIVVAGKYFLDDASVQVLQQAWYSNGAMMVK</sequence>
<dbReference type="AlphaFoldDB" id="A0AAW1S2A2"/>
<dbReference type="PANTHER" id="PTHR11002">
    <property type="entry name" value="CARBONIC ANHYDRASE"/>
    <property type="match status" value="1"/>
</dbReference>
<keyword evidence="6" id="KW-0479">Metal-binding</keyword>
<dbReference type="Proteomes" id="UP001438707">
    <property type="component" value="Unassembled WGS sequence"/>
</dbReference>
<comment type="caution">
    <text evidence="8">The sequence shown here is derived from an EMBL/GenBank/DDBJ whole genome shotgun (WGS) entry which is preliminary data.</text>
</comment>
<dbReference type="GO" id="GO:0004089">
    <property type="term" value="F:carbonate dehydratase activity"/>
    <property type="evidence" value="ECO:0007669"/>
    <property type="project" value="UniProtKB-UniRule"/>
</dbReference>
<dbReference type="SUPFAM" id="SSF53056">
    <property type="entry name" value="beta-carbonic anhydrase, cab"/>
    <property type="match status" value="1"/>
</dbReference>
<dbReference type="GO" id="GO:0015976">
    <property type="term" value="P:carbon utilization"/>
    <property type="evidence" value="ECO:0007669"/>
    <property type="project" value="InterPro"/>
</dbReference>
<keyword evidence="9" id="KW-1185">Reference proteome</keyword>
<gene>
    <name evidence="8" type="ORF">WJX74_001393</name>
</gene>
<comment type="cofactor">
    <cofactor evidence="6">
        <name>Zn(2+)</name>
        <dbReference type="ChEBI" id="CHEBI:29105"/>
    </cofactor>
    <text evidence="6">Binds 1 zinc ion per subunit.</text>
</comment>
<feature type="binding site" evidence="6">
    <location>
        <position position="85"/>
    </location>
    <ligand>
        <name>Zn(2+)</name>
        <dbReference type="ChEBI" id="CHEBI:29105"/>
    </ligand>
</feature>
<comment type="catalytic activity">
    <reaction evidence="5 7">
        <text>hydrogencarbonate + H(+) = CO2 + H2O</text>
        <dbReference type="Rhea" id="RHEA:10748"/>
        <dbReference type="ChEBI" id="CHEBI:15377"/>
        <dbReference type="ChEBI" id="CHEBI:15378"/>
        <dbReference type="ChEBI" id="CHEBI:16526"/>
        <dbReference type="ChEBI" id="CHEBI:17544"/>
        <dbReference type="EC" id="4.2.1.1"/>
    </reaction>
</comment>
<evidence type="ECO:0000256" key="7">
    <source>
        <dbReference type="RuleBase" id="RU003956"/>
    </source>
</evidence>
<dbReference type="Gene3D" id="3.40.1050.10">
    <property type="entry name" value="Carbonic anhydrase"/>
    <property type="match status" value="1"/>
</dbReference>
<evidence type="ECO:0000313" key="8">
    <source>
        <dbReference type="EMBL" id="KAK9839977.1"/>
    </source>
</evidence>
<feature type="binding site" evidence="6">
    <location>
        <position position="87"/>
    </location>
    <ligand>
        <name>Zn(2+)</name>
        <dbReference type="ChEBI" id="CHEBI:29105"/>
    </ligand>
</feature>
<dbReference type="GO" id="GO:0008270">
    <property type="term" value="F:zinc ion binding"/>
    <property type="evidence" value="ECO:0007669"/>
    <property type="project" value="UniProtKB-UniRule"/>
</dbReference>
<accession>A0AAW1S2A2</accession>
<organism evidence="8 9">
    <name type="scientific">Apatococcus lobatus</name>
    <dbReference type="NCBI Taxonomy" id="904363"/>
    <lineage>
        <taxon>Eukaryota</taxon>
        <taxon>Viridiplantae</taxon>
        <taxon>Chlorophyta</taxon>
        <taxon>core chlorophytes</taxon>
        <taxon>Trebouxiophyceae</taxon>
        <taxon>Chlorellales</taxon>
        <taxon>Chlorellaceae</taxon>
        <taxon>Apatococcus</taxon>
    </lineage>
</organism>
<feature type="binding site" evidence="6">
    <location>
        <position position="141"/>
    </location>
    <ligand>
        <name>Zn(2+)</name>
        <dbReference type="ChEBI" id="CHEBI:29105"/>
    </ligand>
</feature>
<reference evidence="8 9" key="1">
    <citation type="journal article" date="2024" name="Nat. Commun.">
        <title>Phylogenomics reveals the evolutionary origins of lichenization in chlorophyte algae.</title>
        <authorList>
            <person name="Puginier C."/>
            <person name="Libourel C."/>
            <person name="Otte J."/>
            <person name="Skaloud P."/>
            <person name="Haon M."/>
            <person name="Grisel S."/>
            <person name="Petersen M."/>
            <person name="Berrin J.G."/>
            <person name="Delaux P.M."/>
            <person name="Dal Grande F."/>
            <person name="Keller J."/>
        </authorList>
    </citation>
    <scope>NUCLEOTIDE SEQUENCE [LARGE SCALE GENOMIC DNA]</scope>
    <source>
        <strain evidence="8 9">SAG 2145</strain>
    </source>
</reference>
<evidence type="ECO:0000256" key="1">
    <source>
        <dbReference type="ARBA" id="ARBA00006217"/>
    </source>
</evidence>
<proteinExistence type="inferred from homology"/>
<keyword evidence="3 6" id="KW-0862">Zinc</keyword>
<evidence type="ECO:0000256" key="2">
    <source>
        <dbReference type="ARBA" id="ARBA00012925"/>
    </source>
</evidence>
<dbReference type="PROSITE" id="PS00704">
    <property type="entry name" value="PROK_CO2_ANHYDRASE_1"/>
    <property type="match status" value="1"/>
</dbReference>
<evidence type="ECO:0000256" key="6">
    <source>
        <dbReference type="PIRSR" id="PIRSR601765-1"/>
    </source>
</evidence>
<name>A0AAW1S2A2_9CHLO</name>
<dbReference type="PANTHER" id="PTHR11002:SF79">
    <property type="entry name" value="CARBONIC ANHYDRASE 2"/>
    <property type="match status" value="1"/>
</dbReference>
<dbReference type="EMBL" id="JALJOS010000004">
    <property type="protein sequence ID" value="KAK9839977.1"/>
    <property type="molecule type" value="Genomic_DNA"/>
</dbReference>
<evidence type="ECO:0000256" key="3">
    <source>
        <dbReference type="ARBA" id="ARBA00022833"/>
    </source>
</evidence>
<protein>
    <recommendedName>
        <fullName evidence="2 7">Carbonic anhydrase</fullName>
        <ecNumber evidence="2 7">4.2.1.1</ecNumber>
    </recommendedName>
    <alternativeName>
        <fullName evidence="7">Carbonate dehydratase</fullName>
    </alternativeName>
</protein>
<keyword evidence="4 7" id="KW-0456">Lyase</keyword>
<feature type="binding site" evidence="6">
    <location>
        <position position="138"/>
    </location>
    <ligand>
        <name>Zn(2+)</name>
        <dbReference type="ChEBI" id="CHEBI:29105"/>
    </ligand>
</feature>
<dbReference type="InterPro" id="IPR036874">
    <property type="entry name" value="Carbonic_anhydrase_sf"/>
</dbReference>
<dbReference type="InterPro" id="IPR001765">
    <property type="entry name" value="Carbonic_anhydrase"/>
</dbReference>
<evidence type="ECO:0000256" key="5">
    <source>
        <dbReference type="ARBA" id="ARBA00048348"/>
    </source>
</evidence>
<dbReference type="Pfam" id="PF00484">
    <property type="entry name" value="Pro_CA"/>
    <property type="match status" value="1"/>
</dbReference>
<dbReference type="InterPro" id="IPR015892">
    <property type="entry name" value="Carbonic_anhydrase_CS"/>
</dbReference>
<comment type="similarity">
    <text evidence="1 7">Belongs to the beta-class carbonic anhydrase family.</text>
</comment>
<evidence type="ECO:0000313" key="9">
    <source>
        <dbReference type="Proteomes" id="UP001438707"/>
    </source>
</evidence>
<dbReference type="SMART" id="SM00947">
    <property type="entry name" value="Pro_CA"/>
    <property type="match status" value="1"/>
</dbReference>
<comment type="function">
    <text evidence="7">Reversible hydration of carbon dioxide.</text>
</comment>